<reference evidence="10" key="3">
    <citation type="submission" date="2016-03" db="EMBL/GenBank/DDBJ databases">
        <authorList>
            <person name="Loux Valentin"/>
        </authorList>
    </citation>
    <scope>NUCLEOTIDE SEQUENCE [LARGE SCALE GENOMIC DNA]</scope>
    <source>
        <strain evidence="10">C1</strain>
    </source>
</reference>
<evidence type="ECO:0000256" key="3">
    <source>
        <dbReference type="ARBA" id="ARBA00022989"/>
    </source>
</evidence>
<dbReference type="AlphaFoldDB" id="A0A098GJD4"/>
<evidence type="ECO:0000313" key="9">
    <source>
        <dbReference type="Proteomes" id="UP000055047"/>
    </source>
</evidence>
<feature type="transmembrane region" description="Helical" evidence="5">
    <location>
        <begin position="83"/>
        <end position="104"/>
    </location>
</feature>
<evidence type="ECO:0000256" key="1">
    <source>
        <dbReference type="ARBA" id="ARBA00004141"/>
    </source>
</evidence>
<dbReference type="Pfam" id="PF00146">
    <property type="entry name" value="NADHdh"/>
    <property type="match status" value="1"/>
</dbReference>
<name>A0A098GJD4_ANAPH</name>
<keyword evidence="5 6" id="KW-0520">NAD</keyword>
<accession>A0A098GJD4</accession>
<comment type="subcellular location">
    <subcellularLocation>
        <location evidence="5 6">Cell membrane</location>
        <topology evidence="5 6">Multi-pass membrane protein</topology>
    </subcellularLocation>
    <subcellularLocation>
        <location evidence="1">Membrane</location>
        <topology evidence="1">Multi-pass membrane protein</topology>
    </subcellularLocation>
</comment>
<keyword evidence="5" id="KW-1003">Cell membrane</keyword>
<dbReference type="InterPro" id="IPR018086">
    <property type="entry name" value="NADH_UbQ_OxRdtase_su1_CS"/>
</dbReference>
<evidence type="ECO:0000256" key="5">
    <source>
        <dbReference type="HAMAP-Rule" id="MF_01350"/>
    </source>
</evidence>
<dbReference type="PROSITE" id="PS00667">
    <property type="entry name" value="COMPLEX1_ND1_1"/>
    <property type="match status" value="1"/>
</dbReference>
<feature type="transmembrane region" description="Helical" evidence="5">
    <location>
        <begin position="259"/>
        <end position="278"/>
    </location>
</feature>
<comment type="subunit">
    <text evidence="5">NDH-1 is composed of 14 different subunits. Subunits NuoA, H, J, K, L, M, N constitute the membrane sector of the complex.</text>
</comment>
<evidence type="ECO:0000256" key="2">
    <source>
        <dbReference type="ARBA" id="ARBA00022692"/>
    </source>
</evidence>
<keyword evidence="8" id="KW-0560">Oxidoreductase</keyword>
<dbReference type="PROSITE" id="PS00668">
    <property type="entry name" value="COMPLEX1_ND1_2"/>
    <property type="match status" value="1"/>
</dbReference>
<dbReference type="EMBL" id="FLLR01000015">
    <property type="protein sequence ID" value="SBO14183.1"/>
    <property type="molecule type" value="Genomic_DNA"/>
</dbReference>
<keyword evidence="5" id="KW-0874">Quinone</keyword>
<feature type="transmembrane region" description="Helical" evidence="5">
    <location>
        <begin position="285"/>
        <end position="309"/>
    </location>
</feature>
<dbReference type="EC" id="7.1.1.-" evidence="5"/>
<protein>
    <recommendedName>
        <fullName evidence="5">NADH-quinone oxidoreductase subunit H</fullName>
        <ecNumber evidence="5">7.1.1.-</ecNumber>
    </recommendedName>
    <alternativeName>
        <fullName evidence="5">NADH dehydrogenase I subunit H</fullName>
    </alternativeName>
    <alternativeName>
        <fullName evidence="5">NDH-1 subunit H</fullName>
    </alternativeName>
</protein>
<dbReference type="GO" id="GO:0003954">
    <property type="term" value="F:NADH dehydrogenase activity"/>
    <property type="evidence" value="ECO:0007669"/>
    <property type="project" value="TreeGrafter"/>
</dbReference>
<evidence type="ECO:0000313" key="10">
    <source>
        <dbReference type="Proteomes" id="UP000078419"/>
    </source>
</evidence>
<feature type="transmembrane region" description="Helical" evidence="5">
    <location>
        <begin position="203"/>
        <end position="222"/>
    </location>
</feature>
<feature type="transmembrane region" description="Helical" evidence="5">
    <location>
        <begin position="329"/>
        <end position="347"/>
    </location>
</feature>
<keyword evidence="3 5" id="KW-1133">Transmembrane helix</keyword>
<sequence>MDTLYAIYGWLVASGMQLVGMVALMVGVLVSVAYLVYMERKVMAFMQLRHGPSVVGPWGLLQPFSDALKLLAKECIIPFKSRGWAFFAAPVITFALALAGWAVIPLGATEVIRDGVVVVMPYVVADLNLGVLYVLAISSLEVYGIIMAGWASGSNYAFLGAIRSVSQMISYEMSMGLVMLSVSLCAGSLRLTDIVVARHAMPYWMDLLLLPMAGVFFVSMLAETNRHPFDLPEAESELVSGYNVEYSSMSFAMFFLGEYANMILVSAMMVVLFLGGWYPPLNIHILYYIPGFVWFCSKVFLLLFCFIWVRSTVPRYRYDQLMRLGWKVFLPFSFVWVMVISGVLLWVKALPGMQN</sequence>
<dbReference type="GO" id="GO:0005886">
    <property type="term" value="C:plasma membrane"/>
    <property type="evidence" value="ECO:0007669"/>
    <property type="project" value="UniProtKB-SubCell"/>
</dbReference>
<comment type="catalytic activity">
    <reaction evidence="5">
        <text>a quinone + NADH + 5 H(+)(in) = a quinol + NAD(+) + 4 H(+)(out)</text>
        <dbReference type="Rhea" id="RHEA:57888"/>
        <dbReference type="ChEBI" id="CHEBI:15378"/>
        <dbReference type="ChEBI" id="CHEBI:24646"/>
        <dbReference type="ChEBI" id="CHEBI:57540"/>
        <dbReference type="ChEBI" id="CHEBI:57945"/>
        <dbReference type="ChEBI" id="CHEBI:132124"/>
    </reaction>
</comment>
<dbReference type="GO" id="GO:0016655">
    <property type="term" value="F:oxidoreductase activity, acting on NAD(P)H, quinone or similar compound as acceptor"/>
    <property type="evidence" value="ECO:0007669"/>
    <property type="project" value="UniProtKB-UniRule"/>
</dbReference>
<dbReference type="RefSeq" id="WP_134771623.1">
    <property type="nucleotide sequence ID" value="NZ_CCXQ01000088.1"/>
</dbReference>
<dbReference type="InterPro" id="IPR001694">
    <property type="entry name" value="NADH_UbQ_OxRdtase_su1/FPO"/>
</dbReference>
<feature type="transmembrane region" description="Helical" evidence="5">
    <location>
        <begin position="168"/>
        <end position="191"/>
    </location>
</feature>
<evidence type="ECO:0000256" key="4">
    <source>
        <dbReference type="ARBA" id="ARBA00023136"/>
    </source>
</evidence>
<proteinExistence type="inferred from homology"/>
<reference evidence="7 9" key="1">
    <citation type="submission" date="2014-09" db="EMBL/GenBank/DDBJ databases">
        <authorList>
            <person name="Loux Valentin"/>
            <person name="Dugat Thibaut"/>
        </authorList>
    </citation>
    <scope>NUCLEOTIDE SEQUENCE [LARGE SCALE GENOMIC DNA]</scope>
    <source>
        <strain evidence="7 9">BOV-10_179</strain>
    </source>
</reference>
<evidence type="ECO:0000313" key="7">
    <source>
        <dbReference type="EMBL" id="CEH11115.1"/>
    </source>
</evidence>
<feature type="transmembrane region" description="Helical" evidence="5">
    <location>
        <begin position="116"/>
        <end position="135"/>
    </location>
</feature>
<dbReference type="Proteomes" id="UP000055047">
    <property type="component" value="Unassembled WGS sequence"/>
</dbReference>
<keyword evidence="2 5" id="KW-0812">Transmembrane</keyword>
<dbReference type="EMBL" id="CCXQ01000088">
    <property type="protein sequence ID" value="CEH11115.1"/>
    <property type="molecule type" value="Genomic_DNA"/>
</dbReference>
<dbReference type="PANTHER" id="PTHR11432">
    <property type="entry name" value="NADH DEHYDROGENASE SUBUNIT 1"/>
    <property type="match status" value="1"/>
</dbReference>
<dbReference type="GO" id="GO:0009060">
    <property type="term" value="P:aerobic respiration"/>
    <property type="evidence" value="ECO:0007669"/>
    <property type="project" value="TreeGrafter"/>
</dbReference>
<comment type="similarity">
    <text evidence="5 6">Belongs to the complex I subunit 1 family.</text>
</comment>
<keyword evidence="5" id="KW-1278">Translocase</keyword>
<keyword evidence="4 5" id="KW-0472">Membrane</keyword>
<dbReference type="HAMAP" id="MF_01350">
    <property type="entry name" value="NDH1_NuoH"/>
    <property type="match status" value="1"/>
</dbReference>
<reference evidence="8" key="2">
    <citation type="submission" date="2016-03" db="EMBL/GenBank/DDBJ databases">
        <authorList>
            <person name="Loux V."/>
        </authorList>
    </citation>
    <scope>NUCLEOTIDE SEQUENCE</scope>
    <source>
        <strain evidence="8">C1</strain>
    </source>
</reference>
<evidence type="ECO:0000313" key="8">
    <source>
        <dbReference type="EMBL" id="SBO14183.1"/>
    </source>
</evidence>
<evidence type="ECO:0000256" key="6">
    <source>
        <dbReference type="RuleBase" id="RU000471"/>
    </source>
</evidence>
<gene>
    <name evidence="5 7" type="primary">nuoH</name>
    <name evidence="8" type="ORF">ANAPC1_00527</name>
    <name evidence="7" type="ORF">ANAPHAGO_01041</name>
</gene>
<feature type="transmembrane region" description="Helical" evidence="5">
    <location>
        <begin position="142"/>
        <end position="162"/>
    </location>
</feature>
<dbReference type="PANTHER" id="PTHR11432:SF3">
    <property type="entry name" value="NADH-UBIQUINONE OXIDOREDUCTASE CHAIN 1"/>
    <property type="match status" value="1"/>
</dbReference>
<dbReference type="NCBIfam" id="NF004741">
    <property type="entry name" value="PRK06076.1-2"/>
    <property type="match status" value="1"/>
</dbReference>
<comment type="function">
    <text evidence="5">NDH-1 shuttles electrons from NADH, via FMN and iron-sulfur (Fe-S) centers, to quinones in the respiratory chain. The immediate electron acceptor for the enzyme in this species is believed to be ubiquinone. Couples the redox reaction to proton translocation (for every two electrons transferred, four hydrogen ions are translocated across the cytoplasmic membrane), and thus conserves the redox energy in a proton gradient. This subunit may bind ubiquinone.</text>
</comment>
<organism evidence="7 9">
    <name type="scientific">Anaplasma phagocytophilum</name>
    <name type="common">Ehrlichia phagocytophila</name>
    <dbReference type="NCBI Taxonomy" id="948"/>
    <lineage>
        <taxon>Bacteria</taxon>
        <taxon>Pseudomonadati</taxon>
        <taxon>Pseudomonadota</taxon>
        <taxon>Alphaproteobacteria</taxon>
        <taxon>Rickettsiales</taxon>
        <taxon>Anaplasmataceae</taxon>
        <taxon>Anaplasma</taxon>
        <taxon>phagocytophilum group</taxon>
    </lineage>
</organism>
<feature type="transmembrane region" description="Helical" evidence="5">
    <location>
        <begin position="6"/>
        <end position="37"/>
    </location>
</feature>
<dbReference type="NCBIfam" id="NF004745">
    <property type="entry name" value="PRK06076.1-6"/>
    <property type="match status" value="1"/>
</dbReference>
<dbReference type="GO" id="GO:0048038">
    <property type="term" value="F:quinone binding"/>
    <property type="evidence" value="ECO:0007669"/>
    <property type="project" value="UniProtKB-KW"/>
</dbReference>
<dbReference type="Proteomes" id="UP000078419">
    <property type="component" value="Unassembled WGS sequence"/>
</dbReference>
<keyword evidence="5" id="KW-0830">Ubiquinone</keyword>